<dbReference type="GO" id="GO:0006231">
    <property type="term" value="P:dTMP biosynthetic process"/>
    <property type="evidence" value="ECO:0007669"/>
    <property type="project" value="UniProtKB-UniRule"/>
</dbReference>
<feature type="binding site" evidence="1">
    <location>
        <begin position="71"/>
        <end position="74"/>
    </location>
    <ligand>
        <name>dUMP</name>
        <dbReference type="ChEBI" id="CHEBI:246422"/>
        <note>ligand shared between dimeric partners</note>
    </ligand>
</feature>
<comment type="catalytic activity">
    <reaction evidence="1">
        <text>dUMP + (6R)-5,10-methylene-5,6,7,8-tetrahydrofolate + NADPH + H(+) = dTMP + (6S)-5,6,7,8-tetrahydrofolate + NADP(+)</text>
        <dbReference type="Rhea" id="RHEA:29043"/>
        <dbReference type="ChEBI" id="CHEBI:15378"/>
        <dbReference type="ChEBI" id="CHEBI:15636"/>
        <dbReference type="ChEBI" id="CHEBI:57453"/>
        <dbReference type="ChEBI" id="CHEBI:57783"/>
        <dbReference type="ChEBI" id="CHEBI:58349"/>
        <dbReference type="ChEBI" id="CHEBI:63528"/>
        <dbReference type="ChEBI" id="CHEBI:246422"/>
        <dbReference type="EC" id="2.1.1.148"/>
    </reaction>
</comment>
<dbReference type="GO" id="GO:0070402">
    <property type="term" value="F:NADPH binding"/>
    <property type="evidence" value="ECO:0007669"/>
    <property type="project" value="TreeGrafter"/>
</dbReference>
<feature type="binding site" evidence="1">
    <location>
        <position position="82"/>
    </location>
    <ligand>
        <name>FAD</name>
        <dbReference type="ChEBI" id="CHEBI:57692"/>
        <note>ligand shared between neighboring subunits</note>
    </ligand>
</feature>
<dbReference type="SUPFAM" id="SSF69796">
    <property type="entry name" value="Thymidylate synthase-complementing protein Thy1"/>
    <property type="match status" value="1"/>
</dbReference>
<dbReference type="Gene3D" id="3.30.1360.170">
    <property type="match status" value="1"/>
</dbReference>
<feature type="binding site" description="in other chain" evidence="1">
    <location>
        <position position="136"/>
    </location>
    <ligand>
        <name>dUMP</name>
        <dbReference type="ChEBI" id="CHEBI:246422"/>
        <note>ligand shared between dimeric partners</note>
    </ligand>
</feature>
<feature type="binding site" evidence="1">
    <location>
        <position position="50"/>
    </location>
    <ligand>
        <name>FAD</name>
        <dbReference type="ChEBI" id="CHEBI:57692"/>
        <note>ligand shared between neighboring subunits</note>
    </ligand>
</feature>
<dbReference type="AlphaFoldDB" id="A0A2H0X6Z1"/>
<keyword evidence="1" id="KW-0489">Methyltransferase</keyword>
<sequence>MIAITQALIGDGSPEAVIEYAGRICYRSVPKSESSRERFIRRRVMEGHESIVEHAAAAFGISGISRACSHQLVRHRLASYSQESQRYVGMSSPEWVVPDSIDSDPQALDIFRQALEGAASAYRALVSRGIKKEDARFLLPNAAATRIVVTMNFRELLHFFRIRISTQAQWEIRQLALAMLAEVYPYGPSVFRGEVLRAENAFLGEWVMANRIG</sequence>
<comment type="subunit">
    <text evidence="1">Homotetramer.</text>
</comment>
<dbReference type="PANTHER" id="PTHR34934">
    <property type="entry name" value="FLAVIN-DEPENDENT THYMIDYLATE SYNTHASE"/>
    <property type="match status" value="1"/>
</dbReference>
<dbReference type="HAMAP" id="MF_01408">
    <property type="entry name" value="ThyX"/>
    <property type="match status" value="1"/>
</dbReference>
<dbReference type="PANTHER" id="PTHR34934:SF1">
    <property type="entry name" value="FLAVIN-DEPENDENT THYMIDYLATE SYNTHASE"/>
    <property type="match status" value="1"/>
</dbReference>
<dbReference type="GO" id="GO:0032259">
    <property type="term" value="P:methylation"/>
    <property type="evidence" value="ECO:0007669"/>
    <property type="project" value="UniProtKB-KW"/>
</dbReference>
<dbReference type="PROSITE" id="PS51331">
    <property type="entry name" value="THYX"/>
    <property type="match status" value="1"/>
</dbReference>
<dbReference type="EC" id="2.1.1.148" evidence="1"/>
<keyword evidence="1" id="KW-0274">FAD</keyword>
<dbReference type="NCBIfam" id="TIGR02170">
    <property type="entry name" value="thyX"/>
    <property type="match status" value="1"/>
</dbReference>
<evidence type="ECO:0000256" key="1">
    <source>
        <dbReference type="HAMAP-Rule" id="MF_01408"/>
    </source>
</evidence>
<accession>A0A2H0X6Z1</accession>
<gene>
    <name evidence="1 2" type="primary">thyX</name>
    <name evidence="2" type="ORF">COT52_02420</name>
</gene>
<evidence type="ECO:0000313" key="2">
    <source>
        <dbReference type="EMBL" id="PIS20672.1"/>
    </source>
</evidence>
<comment type="pathway">
    <text evidence="1">Pyrimidine metabolism; dTTP biosynthesis.</text>
</comment>
<dbReference type="CDD" id="cd20175">
    <property type="entry name" value="ThyX"/>
    <property type="match status" value="1"/>
</dbReference>
<dbReference type="Pfam" id="PF02511">
    <property type="entry name" value="Thy1"/>
    <property type="match status" value="1"/>
</dbReference>
<comment type="similarity">
    <text evidence="1">Belongs to the thymidylate synthase ThyX family.</text>
</comment>
<protein>
    <recommendedName>
        <fullName evidence="1">Flavin-dependent thymidylate synthase</fullName>
        <shortName evidence="1">FDTS</shortName>
        <ecNumber evidence="1">2.1.1.148</ecNumber>
    </recommendedName>
    <alternativeName>
        <fullName evidence="1">FAD-dependent thymidylate synthase</fullName>
    </alternativeName>
    <alternativeName>
        <fullName evidence="1">Thymidylate synthase ThyX</fullName>
        <shortName evidence="1">TS</shortName>
        <shortName evidence="1">TSase</shortName>
    </alternativeName>
</protein>
<feature type="binding site" description="in other chain" evidence="1">
    <location>
        <begin position="82"/>
        <end position="86"/>
    </location>
    <ligand>
        <name>dUMP</name>
        <dbReference type="ChEBI" id="CHEBI:246422"/>
        <note>ligand shared between dimeric partners</note>
    </ligand>
</feature>
<keyword evidence="1" id="KW-0808">Transferase</keyword>
<evidence type="ECO:0000313" key="3">
    <source>
        <dbReference type="Proteomes" id="UP000231414"/>
    </source>
</evidence>
<reference evidence="3" key="1">
    <citation type="submission" date="2017-09" db="EMBL/GenBank/DDBJ databases">
        <title>Depth-based differentiation of microbial function through sediment-hosted aquifers and enrichment of novel symbionts in the deep terrestrial subsurface.</title>
        <authorList>
            <person name="Probst A.J."/>
            <person name="Ladd B."/>
            <person name="Jarett J.K."/>
            <person name="Geller-Mcgrath D.E."/>
            <person name="Sieber C.M.K."/>
            <person name="Emerson J.B."/>
            <person name="Anantharaman K."/>
            <person name="Thomas B.C."/>
            <person name="Malmstrom R."/>
            <person name="Stieglmeier M."/>
            <person name="Klingl A."/>
            <person name="Woyke T."/>
            <person name="Ryan C.M."/>
            <person name="Banfield J.F."/>
        </authorList>
    </citation>
    <scope>NUCLEOTIDE SEQUENCE [LARGE SCALE GENOMIC DNA]</scope>
</reference>
<feature type="binding site" evidence="1">
    <location>
        <position position="158"/>
    </location>
    <ligand>
        <name>FAD</name>
        <dbReference type="ChEBI" id="CHEBI:57692"/>
        <note>ligand shared between neighboring subunits</note>
    </ligand>
</feature>
<keyword evidence="1" id="KW-0521">NADP</keyword>
<proteinExistence type="inferred from homology"/>
<dbReference type="GO" id="GO:0004799">
    <property type="term" value="F:thymidylate synthase activity"/>
    <property type="evidence" value="ECO:0007669"/>
    <property type="project" value="TreeGrafter"/>
</dbReference>
<keyword evidence="1" id="KW-0545">Nucleotide biosynthesis</keyword>
<comment type="function">
    <text evidence="1">Catalyzes the reductive methylation of 2'-deoxyuridine-5'-monophosphate (dUMP) to 2'-deoxythymidine-5'-monophosphate (dTMP) while utilizing 5,10-methylenetetrahydrofolate (mTHF) as the methyl donor, and NADPH and FADH(2) as the reductant.</text>
</comment>
<dbReference type="InterPro" id="IPR036098">
    <property type="entry name" value="Thymidylate_synthase_ThyX_sf"/>
</dbReference>
<organism evidence="2 3">
    <name type="scientific">candidate division WWE3 bacterium CG08_land_8_20_14_0_20_43_13</name>
    <dbReference type="NCBI Taxonomy" id="1975087"/>
    <lineage>
        <taxon>Bacteria</taxon>
        <taxon>Katanobacteria</taxon>
    </lineage>
</organism>
<feature type="binding site" evidence="1">
    <location>
        <begin position="152"/>
        <end position="154"/>
    </location>
    <ligand>
        <name>FAD</name>
        <dbReference type="ChEBI" id="CHEBI:57692"/>
        <note>ligand shared between neighboring subunits</note>
    </ligand>
</feature>
<dbReference type="Proteomes" id="UP000231414">
    <property type="component" value="Unassembled WGS sequence"/>
</dbReference>
<name>A0A2H0X6Z1_UNCKA</name>
<dbReference type="GO" id="GO:0050660">
    <property type="term" value="F:flavin adenine dinucleotide binding"/>
    <property type="evidence" value="ECO:0007669"/>
    <property type="project" value="UniProtKB-UniRule"/>
</dbReference>
<dbReference type="GO" id="GO:0006235">
    <property type="term" value="P:dTTP biosynthetic process"/>
    <property type="evidence" value="ECO:0007669"/>
    <property type="project" value="UniProtKB-UniRule"/>
</dbReference>
<comment type="caution">
    <text evidence="2">The sequence shown here is derived from an EMBL/GenBank/DDBJ whole genome shotgun (WGS) entry which is preliminary data.</text>
</comment>
<dbReference type="EMBL" id="PEYW01000036">
    <property type="protein sequence ID" value="PIS20672.1"/>
    <property type="molecule type" value="Genomic_DNA"/>
</dbReference>
<feature type="binding site" evidence="1">
    <location>
        <begin position="74"/>
        <end position="76"/>
    </location>
    <ligand>
        <name>FAD</name>
        <dbReference type="ChEBI" id="CHEBI:57692"/>
        <note>ligand shared between neighboring subunits</note>
    </ligand>
</feature>
<feature type="active site" description="Involved in ionization of N3 of dUMP, leading to its activation" evidence="1">
    <location>
        <position position="163"/>
    </location>
</feature>
<dbReference type="UniPathway" id="UPA00575"/>
<dbReference type="GO" id="GO:0050797">
    <property type="term" value="F:thymidylate synthase (FAD) activity"/>
    <property type="evidence" value="ECO:0007669"/>
    <property type="project" value="UniProtKB-UniRule"/>
</dbReference>
<keyword evidence="1" id="KW-0285">Flavoprotein</keyword>
<comment type="cofactor">
    <cofactor evidence="1">
        <name>FAD</name>
        <dbReference type="ChEBI" id="CHEBI:57692"/>
    </cofactor>
    <text evidence="1">Binds 4 FAD per tetramer. Each FAD binding site is formed by three monomers.</text>
</comment>
<feature type="binding site" evidence="1">
    <location>
        <position position="163"/>
    </location>
    <ligand>
        <name>dUMP</name>
        <dbReference type="ChEBI" id="CHEBI:246422"/>
        <note>ligand shared between dimeric partners</note>
    </ligand>
</feature>
<dbReference type="InterPro" id="IPR003669">
    <property type="entry name" value="Thymidylate_synthase_ThyX"/>
</dbReference>